<organism evidence="2 3">
    <name type="scientific">Bifidobacterium bifidum</name>
    <dbReference type="NCBI Taxonomy" id="1681"/>
    <lineage>
        <taxon>Bacteria</taxon>
        <taxon>Bacillati</taxon>
        <taxon>Actinomycetota</taxon>
        <taxon>Actinomycetes</taxon>
        <taxon>Bifidobacteriales</taxon>
        <taxon>Bifidobacteriaceae</taxon>
        <taxon>Bifidobacterium</taxon>
    </lineage>
</organism>
<feature type="region of interest" description="Disordered" evidence="1">
    <location>
        <begin position="1"/>
        <end position="20"/>
    </location>
</feature>
<protein>
    <submittedName>
        <fullName evidence="2">Uncharacterized protein</fullName>
    </submittedName>
</protein>
<proteinExistence type="predicted"/>
<dbReference type="AlphaFoldDB" id="A0A133KTA3"/>
<accession>A0A133KTA3</accession>
<dbReference type="Proteomes" id="UP000070092">
    <property type="component" value="Unassembled WGS sequence"/>
</dbReference>
<gene>
    <name evidence="2" type="ORF">HMPREF3196_00160</name>
</gene>
<dbReference type="EMBL" id="LRPO01000005">
    <property type="protein sequence ID" value="KWZ82735.1"/>
    <property type="molecule type" value="Genomic_DNA"/>
</dbReference>
<dbReference type="PATRIC" id="fig|1681.53.peg.154"/>
<reference evidence="2 3" key="1">
    <citation type="submission" date="2016-01" db="EMBL/GenBank/DDBJ databases">
        <authorList>
            <person name="Oliw E.H."/>
        </authorList>
    </citation>
    <scope>NUCLEOTIDE SEQUENCE [LARGE SCALE GENOMIC DNA]</scope>
    <source>
        <strain evidence="2 3">MJR8628B</strain>
    </source>
</reference>
<evidence type="ECO:0000313" key="2">
    <source>
        <dbReference type="EMBL" id="KWZ82735.1"/>
    </source>
</evidence>
<name>A0A133KTA3_BIFBI</name>
<evidence type="ECO:0000313" key="3">
    <source>
        <dbReference type="Proteomes" id="UP000070092"/>
    </source>
</evidence>
<feature type="region of interest" description="Disordered" evidence="1">
    <location>
        <begin position="29"/>
        <end position="59"/>
    </location>
</feature>
<comment type="caution">
    <text evidence="2">The sequence shown here is derived from an EMBL/GenBank/DDBJ whole genome shotgun (WGS) entry which is preliminary data.</text>
</comment>
<evidence type="ECO:0000256" key="1">
    <source>
        <dbReference type="SAM" id="MobiDB-lite"/>
    </source>
</evidence>
<sequence length="78" mass="8742">MPRHGTRREDGTPAPASVPRHVLARWQSQCGGTSHHTHRGAVQERGWTFDPTHHGTVQGPMGRMAFFIRNGGMMRRSI</sequence>